<reference evidence="7 8" key="1">
    <citation type="submission" date="2015-12" db="EMBL/GenBank/DDBJ databases">
        <title>The genome of Folsomia candida.</title>
        <authorList>
            <person name="Faddeeva A."/>
            <person name="Derks M.F."/>
            <person name="Anvar Y."/>
            <person name="Smit S."/>
            <person name="Van Straalen N."/>
            <person name="Roelofs D."/>
        </authorList>
    </citation>
    <scope>NUCLEOTIDE SEQUENCE [LARGE SCALE GENOMIC DNA]</scope>
    <source>
        <strain evidence="7 8">VU population</strain>
        <tissue evidence="7">Whole body</tissue>
    </source>
</reference>
<comment type="similarity">
    <text evidence="2">Belongs to the IFI6/IFI27 family.</text>
</comment>
<dbReference type="Pfam" id="PF06140">
    <property type="entry name" value="Ifi-6-16"/>
    <property type="match status" value="1"/>
</dbReference>
<proteinExistence type="inferred from homology"/>
<name>A0A226DXT3_FOLCA</name>
<protein>
    <submittedName>
        <fullName evidence="7">Interferon alpha-inducible protein 27, mitochondrial</fullName>
    </submittedName>
</protein>
<dbReference type="AlphaFoldDB" id="A0A226DXT3"/>
<dbReference type="InterPro" id="IPR038213">
    <property type="entry name" value="IFI6/IFI27-like_sf"/>
</dbReference>
<dbReference type="PANTHER" id="PTHR16932:SF37">
    <property type="entry name" value="ISG12-1 PROTEIN-RELATED"/>
    <property type="match status" value="1"/>
</dbReference>
<comment type="subcellular location">
    <subcellularLocation>
        <location evidence="1">Membrane</location>
        <topology evidence="1">Multi-pass membrane protein</topology>
    </subcellularLocation>
</comment>
<dbReference type="GO" id="GO:0097193">
    <property type="term" value="P:intrinsic apoptotic signaling pathway"/>
    <property type="evidence" value="ECO:0007669"/>
    <property type="project" value="TreeGrafter"/>
</dbReference>
<keyword evidence="4 6" id="KW-1133">Transmembrane helix</keyword>
<evidence type="ECO:0000256" key="2">
    <source>
        <dbReference type="ARBA" id="ARBA00007262"/>
    </source>
</evidence>
<dbReference type="GO" id="GO:0031966">
    <property type="term" value="C:mitochondrial membrane"/>
    <property type="evidence" value="ECO:0007669"/>
    <property type="project" value="TreeGrafter"/>
</dbReference>
<gene>
    <name evidence="7" type="ORF">Fcan01_14913</name>
</gene>
<dbReference type="PANTHER" id="PTHR16932">
    <property type="entry name" value="INTERFERON ALPHA-INDUCIBLE PROTEIN 27"/>
    <property type="match status" value="1"/>
</dbReference>
<evidence type="ECO:0000256" key="3">
    <source>
        <dbReference type="ARBA" id="ARBA00022692"/>
    </source>
</evidence>
<dbReference type="GO" id="GO:0001836">
    <property type="term" value="P:release of cytochrome c from mitochondria"/>
    <property type="evidence" value="ECO:0007669"/>
    <property type="project" value="TreeGrafter"/>
</dbReference>
<keyword evidence="3 6" id="KW-0812">Transmembrane</keyword>
<sequence>MYIQCTKFPGGIDFKLIHLIFKYFFPIKMNRIFKTLILVLLLSSTVFHQSQAEEDSWVWWGIKQAAKGAVAVGVGAGAIAAAPVVLTAAGFTGAGIAAGSMAAGLQATMGGVVASGGALATLQSAGAAGIGLATKATLGAVGAAVGYKAAETVEEKVKSK</sequence>
<dbReference type="Gene3D" id="6.10.110.10">
    <property type="match status" value="1"/>
</dbReference>
<dbReference type="EMBL" id="LNIX01000009">
    <property type="protein sequence ID" value="OXA50083.1"/>
    <property type="molecule type" value="Genomic_DNA"/>
</dbReference>
<evidence type="ECO:0000256" key="1">
    <source>
        <dbReference type="ARBA" id="ARBA00004141"/>
    </source>
</evidence>
<feature type="transmembrane region" description="Helical" evidence="6">
    <location>
        <begin position="68"/>
        <end position="91"/>
    </location>
</feature>
<accession>A0A226DXT3</accession>
<dbReference type="InterPro" id="IPR009311">
    <property type="entry name" value="IFI6/IFI27-like"/>
</dbReference>
<keyword evidence="8" id="KW-1185">Reference proteome</keyword>
<evidence type="ECO:0000313" key="8">
    <source>
        <dbReference type="Proteomes" id="UP000198287"/>
    </source>
</evidence>
<evidence type="ECO:0000256" key="4">
    <source>
        <dbReference type="ARBA" id="ARBA00022989"/>
    </source>
</evidence>
<keyword evidence="5 6" id="KW-0472">Membrane</keyword>
<evidence type="ECO:0000256" key="6">
    <source>
        <dbReference type="SAM" id="Phobius"/>
    </source>
</evidence>
<evidence type="ECO:0000313" key="7">
    <source>
        <dbReference type="EMBL" id="OXA50083.1"/>
    </source>
</evidence>
<dbReference type="Proteomes" id="UP000198287">
    <property type="component" value="Unassembled WGS sequence"/>
</dbReference>
<evidence type="ECO:0000256" key="5">
    <source>
        <dbReference type="ARBA" id="ARBA00023136"/>
    </source>
</evidence>
<organism evidence="7 8">
    <name type="scientific">Folsomia candida</name>
    <name type="common">Springtail</name>
    <dbReference type="NCBI Taxonomy" id="158441"/>
    <lineage>
        <taxon>Eukaryota</taxon>
        <taxon>Metazoa</taxon>
        <taxon>Ecdysozoa</taxon>
        <taxon>Arthropoda</taxon>
        <taxon>Hexapoda</taxon>
        <taxon>Collembola</taxon>
        <taxon>Entomobryomorpha</taxon>
        <taxon>Isotomoidea</taxon>
        <taxon>Isotomidae</taxon>
        <taxon>Proisotominae</taxon>
        <taxon>Folsomia</taxon>
    </lineage>
</organism>
<comment type="caution">
    <text evidence="7">The sequence shown here is derived from an EMBL/GenBank/DDBJ whole genome shotgun (WGS) entry which is preliminary data.</text>
</comment>